<name>A0A0F3NG63_ANAPH</name>
<dbReference type="AlphaFoldDB" id="A0A0F3NG63"/>
<gene>
    <name evidence="1" type="ORF">APHNP_1598</name>
</gene>
<proteinExistence type="predicted"/>
<evidence type="ECO:0000313" key="2">
    <source>
        <dbReference type="Proteomes" id="UP000033385"/>
    </source>
</evidence>
<comment type="caution">
    <text evidence="1">The sequence shown here is derived from an EMBL/GenBank/DDBJ whole genome shotgun (WGS) entry which is preliminary data.</text>
</comment>
<organism evidence="1 2">
    <name type="scientific">Anaplasma phagocytophilum str. ApNP</name>
    <dbReference type="NCBI Taxonomy" id="1359153"/>
    <lineage>
        <taxon>Bacteria</taxon>
        <taxon>Pseudomonadati</taxon>
        <taxon>Pseudomonadota</taxon>
        <taxon>Alphaproteobacteria</taxon>
        <taxon>Rickettsiales</taxon>
        <taxon>Anaplasmataceae</taxon>
        <taxon>Anaplasma</taxon>
        <taxon>phagocytophilum group</taxon>
    </lineage>
</organism>
<dbReference type="PATRIC" id="fig|1359153.3.peg.1632"/>
<sequence>MELLLRFRSYYARFQNKEKGILMAFKMQENYSAFFLTEVQ</sequence>
<evidence type="ECO:0000313" key="1">
    <source>
        <dbReference type="EMBL" id="KJV67040.1"/>
    </source>
</evidence>
<dbReference type="EMBL" id="LANW01000001">
    <property type="protein sequence ID" value="KJV67040.1"/>
    <property type="molecule type" value="Genomic_DNA"/>
</dbReference>
<accession>A0A0F3NG63</accession>
<protein>
    <submittedName>
        <fullName evidence="1">Uncharacterized protein</fullName>
    </submittedName>
</protein>
<dbReference type="Proteomes" id="UP000033385">
    <property type="component" value="Unassembled WGS sequence"/>
</dbReference>
<reference evidence="1 2" key="1">
    <citation type="submission" date="2015-01" db="EMBL/GenBank/DDBJ databases">
        <title>Genome Sequencing of Rickettsiales.</title>
        <authorList>
            <person name="Daugherty S.C."/>
            <person name="Su Q."/>
            <person name="Abolude K."/>
            <person name="Beier-Sexton M."/>
            <person name="Carlyon J.A."/>
            <person name="Carter R."/>
            <person name="Day N.P."/>
            <person name="Dumler S.J."/>
            <person name="Dyachenko V."/>
            <person name="Godinez A."/>
            <person name="Kurtti T.J."/>
            <person name="Lichay M."/>
            <person name="Mullins K.E."/>
            <person name="Ott S."/>
            <person name="Pappas-Brown V."/>
            <person name="Paris D.H."/>
            <person name="Patel P."/>
            <person name="Richards A.L."/>
            <person name="Sadzewicz L."/>
            <person name="Sears K."/>
            <person name="Seidman D."/>
            <person name="Sengamalay N."/>
            <person name="Stenos J."/>
            <person name="Tallon L.J."/>
            <person name="Vincent G."/>
            <person name="Fraser C.M."/>
            <person name="Munderloh U."/>
            <person name="Dunning-Hotopp J.C."/>
        </authorList>
    </citation>
    <scope>NUCLEOTIDE SEQUENCE [LARGE SCALE GENOMIC DNA]</scope>
    <source>
        <strain evidence="1 2">ApNP</strain>
    </source>
</reference>